<dbReference type="EMBL" id="JARIHO010000027">
    <property type="protein sequence ID" value="KAJ7339785.1"/>
    <property type="molecule type" value="Genomic_DNA"/>
</dbReference>
<dbReference type="Pfam" id="PF00106">
    <property type="entry name" value="adh_short"/>
    <property type="match status" value="1"/>
</dbReference>
<evidence type="ECO:0000313" key="3">
    <source>
        <dbReference type="EMBL" id="KAJ7339785.1"/>
    </source>
</evidence>
<dbReference type="Gene3D" id="3.40.50.720">
    <property type="entry name" value="NAD(P)-binding Rossmann-like Domain"/>
    <property type="match status" value="1"/>
</dbReference>
<sequence length="325" mass="34956">MSYPTFSFNTTAEEVVTAFVHEIEGKNVLVTGTSLNGIGFETARVIAKHVNLLIMTGDNSDGLKFAEETIKNDVPSANIRSLTFDLSSLAAVRKAAAEVNAYLTPLHVLIHNAAAPIGPFKLTVDNLESQMATDHISPFLFTKLLAAKILAARTELYTPRVIFVSSIGHGFGTGKGVDFDTLGWPDQASYEPMEAYFQAKAANVLSAIELSKRAKGQINAYSLHPGSVYTNMMQQKDAIAGLHKLGVLHADGRPREDAAFKTIAQGAATTVVAAFDPRLNDTPGAYLSDCKAANELIAPPSADPVNAEKLWTLTEEIIGETFEFL</sequence>
<dbReference type="PANTHER" id="PTHR24320:SF283">
    <property type="entry name" value="RETINOL DEHYDROGENASE 11"/>
    <property type="match status" value="1"/>
</dbReference>
<dbReference type="GO" id="GO:0016491">
    <property type="term" value="F:oxidoreductase activity"/>
    <property type="evidence" value="ECO:0007669"/>
    <property type="project" value="UniProtKB-KW"/>
</dbReference>
<name>A0AAD7EMC3_9AGAR</name>
<keyword evidence="2" id="KW-0560">Oxidoreductase</keyword>
<dbReference type="InterPro" id="IPR002347">
    <property type="entry name" value="SDR_fam"/>
</dbReference>
<dbReference type="Proteomes" id="UP001218218">
    <property type="component" value="Unassembled WGS sequence"/>
</dbReference>
<evidence type="ECO:0000256" key="2">
    <source>
        <dbReference type="ARBA" id="ARBA00023002"/>
    </source>
</evidence>
<dbReference type="AlphaFoldDB" id="A0AAD7EMC3"/>
<dbReference type="InterPro" id="IPR036291">
    <property type="entry name" value="NAD(P)-bd_dom_sf"/>
</dbReference>
<evidence type="ECO:0000313" key="4">
    <source>
        <dbReference type="Proteomes" id="UP001218218"/>
    </source>
</evidence>
<accession>A0AAD7EMC3</accession>
<gene>
    <name evidence="3" type="ORF">DFH08DRAFT_963834</name>
</gene>
<evidence type="ECO:0000256" key="1">
    <source>
        <dbReference type="ARBA" id="ARBA00006484"/>
    </source>
</evidence>
<comment type="caution">
    <text evidence="3">The sequence shown here is derived from an EMBL/GenBank/DDBJ whole genome shotgun (WGS) entry which is preliminary data.</text>
</comment>
<reference evidence="3" key="1">
    <citation type="submission" date="2023-03" db="EMBL/GenBank/DDBJ databases">
        <title>Massive genome expansion in bonnet fungi (Mycena s.s.) driven by repeated elements and novel gene families across ecological guilds.</title>
        <authorList>
            <consortium name="Lawrence Berkeley National Laboratory"/>
            <person name="Harder C.B."/>
            <person name="Miyauchi S."/>
            <person name="Viragh M."/>
            <person name="Kuo A."/>
            <person name="Thoen E."/>
            <person name="Andreopoulos B."/>
            <person name="Lu D."/>
            <person name="Skrede I."/>
            <person name="Drula E."/>
            <person name="Henrissat B."/>
            <person name="Morin E."/>
            <person name="Kohler A."/>
            <person name="Barry K."/>
            <person name="LaButti K."/>
            <person name="Morin E."/>
            <person name="Salamov A."/>
            <person name="Lipzen A."/>
            <person name="Mereny Z."/>
            <person name="Hegedus B."/>
            <person name="Baldrian P."/>
            <person name="Stursova M."/>
            <person name="Weitz H."/>
            <person name="Taylor A."/>
            <person name="Grigoriev I.V."/>
            <person name="Nagy L.G."/>
            <person name="Martin F."/>
            <person name="Kauserud H."/>
        </authorList>
    </citation>
    <scope>NUCLEOTIDE SEQUENCE</scope>
    <source>
        <strain evidence="3">CBHHK002</strain>
    </source>
</reference>
<dbReference type="SUPFAM" id="SSF51735">
    <property type="entry name" value="NAD(P)-binding Rossmann-fold domains"/>
    <property type="match status" value="1"/>
</dbReference>
<comment type="similarity">
    <text evidence="1">Belongs to the short-chain dehydrogenases/reductases (SDR) family.</text>
</comment>
<keyword evidence="4" id="KW-1185">Reference proteome</keyword>
<organism evidence="3 4">
    <name type="scientific">Mycena albidolilacea</name>
    <dbReference type="NCBI Taxonomy" id="1033008"/>
    <lineage>
        <taxon>Eukaryota</taxon>
        <taxon>Fungi</taxon>
        <taxon>Dikarya</taxon>
        <taxon>Basidiomycota</taxon>
        <taxon>Agaricomycotina</taxon>
        <taxon>Agaricomycetes</taxon>
        <taxon>Agaricomycetidae</taxon>
        <taxon>Agaricales</taxon>
        <taxon>Marasmiineae</taxon>
        <taxon>Mycenaceae</taxon>
        <taxon>Mycena</taxon>
    </lineage>
</organism>
<dbReference type="PANTHER" id="PTHR24320">
    <property type="entry name" value="RETINOL DEHYDROGENASE"/>
    <property type="match status" value="1"/>
</dbReference>
<proteinExistence type="inferred from homology"/>
<protein>
    <submittedName>
        <fullName evidence="3">Uncharacterized protein</fullName>
    </submittedName>
</protein>